<accession>A0A177F725</accession>
<organism evidence="2 3">
    <name type="scientific">Fonsecaea monophora</name>
    <dbReference type="NCBI Taxonomy" id="254056"/>
    <lineage>
        <taxon>Eukaryota</taxon>
        <taxon>Fungi</taxon>
        <taxon>Dikarya</taxon>
        <taxon>Ascomycota</taxon>
        <taxon>Pezizomycotina</taxon>
        <taxon>Eurotiomycetes</taxon>
        <taxon>Chaetothyriomycetidae</taxon>
        <taxon>Chaetothyriales</taxon>
        <taxon>Herpotrichiellaceae</taxon>
        <taxon>Fonsecaea</taxon>
    </lineage>
</organism>
<evidence type="ECO:0000313" key="3">
    <source>
        <dbReference type="Proteomes" id="UP000077002"/>
    </source>
</evidence>
<keyword evidence="3" id="KW-1185">Reference proteome</keyword>
<dbReference type="EMBL" id="LVKK01000038">
    <property type="protein sequence ID" value="OAG39993.1"/>
    <property type="molecule type" value="Genomic_DNA"/>
</dbReference>
<dbReference type="PANTHER" id="PTHR31956">
    <property type="entry name" value="NON-SPECIFIC PHOSPHOLIPASE C4-RELATED"/>
    <property type="match status" value="1"/>
</dbReference>
<dbReference type="AlphaFoldDB" id="A0A177F725"/>
<dbReference type="Pfam" id="PF04185">
    <property type="entry name" value="Phosphoesterase"/>
    <property type="match status" value="1"/>
</dbReference>
<dbReference type="InterPro" id="IPR017850">
    <property type="entry name" value="Alkaline_phosphatase_core_sf"/>
</dbReference>
<dbReference type="GeneID" id="34601030"/>
<sequence length="553" mass="62408">MLKQRVDNDTAALAINLRTALEIGNHGILCAPQRLRTVRRDAVQDKFAFSRHEVCRRHKTGTHCQLRPLEWVKRKQQEAARYFEMAALLSLLGASALISSTTALPVSRQASIWQGLSSKITHVVYLMMENHSFDNIAGLWDFNDIDNLLNVNFCNEFTNPNWTVWDEPLLICAGKYEAEVPLKDPDHNFAGTSYEIYRKWQPTADDIPDMSGFIERQSEKYNATPGDSSFVIKAYDPKMATTLSTLAQNYAFWDTYFAEHPGPTNPNRQFATSGSTCGYVDNTDQAAGWFSNTTGTSCTPSIFEALSNKNISWKNYYETDIIDAHMYKWVQDNAMDRLVHADQFYKDLENNELPQFSYINPECCTIDSMHPTSNMAAGEMMIKHLYDALRNSSYWDNLLLIINFDEHGGFADHVPPPVGVPAPADGITFSGMSDGHNVTYDFTRLGVRVPAFAISPWIPPNTLIHDQGTTYAENSAYTHSSILHFLQELWGLEGLNNRVQWAKTFEHIFADTPQEGGGLVSLPSPVWHGGFGQPEPDAFYLLNQDESYYANLD</sequence>
<evidence type="ECO:0000313" key="2">
    <source>
        <dbReference type="EMBL" id="OAG39993.1"/>
    </source>
</evidence>
<dbReference type="GO" id="GO:0009395">
    <property type="term" value="P:phospholipid catabolic process"/>
    <property type="evidence" value="ECO:0007669"/>
    <property type="project" value="TreeGrafter"/>
</dbReference>
<reference evidence="2 3" key="1">
    <citation type="submission" date="2016-03" db="EMBL/GenBank/DDBJ databases">
        <title>Draft genome sequence of the Fonsecaea monophora CBS 269.37.</title>
        <authorList>
            <person name="Bombassaro A."/>
            <person name="Vinicius W.A."/>
            <person name="De Hoog S."/>
            <person name="Sun J."/>
            <person name="Souza E.M."/>
            <person name="Raittz R.T."/>
            <person name="Costa F."/>
            <person name="Leao A.C."/>
            <person name="Tadra-Sfeir M.Z."/>
            <person name="Baura V."/>
            <person name="Balsanelli E."/>
            <person name="Pedrosa F.O."/>
            <person name="Moreno L.F."/>
            <person name="Steffens M.B."/>
            <person name="Xi L."/>
            <person name="Bocca A.L."/>
            <person name="Felipe M.S."/>
            <person name="Teixeira M."/>
            <person name="Telles Filho F.Q."/>
            <person name="Azevedo C.M."/>
            <person name="Gomes R."/>
            <person name="Vicente V.A."/>
        </authorList>
    </citation>
    <scope>NUCLEOTIDE SEQUENCE [LARGE SCALE GENOMIC DNA]</scope>
    <source>
        <strain evidence="2 3">CBS 269.37</strain>
    </source>
</reference>
<dbReference type="RefSeq" id="XP_022511945.1">
    <property type="nucleotide sequence ID" value="XM_022655833.1"/>
</dbReference>
<dbReference type="GO" id="GO:0042578">
    <property type="term" value="F:phosphoric ester hydrolase activity"/>
    <property type="evidence" value="ECO:0007669"/>
    <property type="project" value="UniProtKB-ARBA"/>
</dbReference>
<dbReference type="PANTHER" id="PTHR31956:SF1">
    <property type="entry name" value="NON-SPECIFIC PHOSPHOLIPASE C1"/>
    <property type="match status" value="1"/>
</dbReference>
<dbReference type="InterPro" id="IPR007312">
    <property type="entry name" value="Phosphoesterase"/>
</dbReference>
<proteinExistence type="predicted"/>
<dbReference type="Gene3D" id="3.40.720.10">
    <property type="entry name" value="Alkaline Phosphatase, subunit A"/>
    <property type="match status" value="1"/>
</dbReference>
<evidence type="ECO:0008006" key="4">
    <source>
        <dbReference type="Google" id="ProtNLM"/>
    </source>
</evidence>
<dbReference type="Proteomes" id="UP000077002">
    <property type="component" value="Unassembled WGS sequence"/>
</dbReference>
<name>A0A177F725_9EURO</name>
<protein>
    <recommendedName>
        <fullName evidence="4">Phospholipase C</fullName>
    </recommendedName>
</protein>
<gene>
    <name evidence="2" type="ORF">AYO21_05866</name>
</gene>
<dbReference type="OrthoDB" id="5135119at2759"/>
<keyword evidence="1" id="KW-0378">Hydrolase</keyword>
<comment type="caution">
    <text evidence="2">The sequence shown here is derived from an EMBL/GenBank/DDBJ whole genome shotgun (WGS) entry which is preliminary data.</text>
</comment>
<evidence type="ECO:0000256" key="1">
    <source>
        <dbReference type="ARBA" id="ARBA00022801"/>
    </source>
</evidence>